<dbReference type="AlphaFoldDB" id="A0A2Z7AJF6"/>
<evidence type="ECO:0000313" key="3">
    <source>
        <dbReference type="Proteomes" id="UP000250235"/>
    </source>
</evidence>
<protein>
    <submittedName>
        <fullName evidence="2">Uncharacterized protein</fullName>
    </submittedName>
</protein>
<keyword evidence="3" id="KW-1185">Reference proteome</keyword>
<organism evidence="2 3">
    <name type="scientific">Dorcoceras hygrometricum</name>
    <dbReference type="NCBI Taxonomy" id="472368"/>
    <lineage>
        <taxon>Eukaryota</taxon>
        <taxon>Viridiplantae</taxon>
        <taxon>Streptophyta</taxon>
        <taxon>Embryophyta</taxon>
        <taxon>Tracheophyta</taxon>
        <taxon>Spermatophyta</taxon>
        <taxon>Magnoliopsida</taxon>
        <taxon>eudicotyledons</taxon>
        <taxon>Gunneridae</taxon>
        <taxon>Pentapetalae</taxon>
        <taxon>asterids</taxon>
        <taxon>lamiids</taxon>
        <taxon>Lamiales</taxon>
        <taxon>Gesneriaceae</taxon>
        <taxon>Didymocarpoideae</taxon>
        <taxon>Trichosporeae</taxon>
        <taxon>Loxocarpinae</taxon>
        <taxon>Dorcoceras</taxon>
    </lineage>
</organism>
<feature type="region of interest" description="Disordered" evidence="1">
    <location>
        <begin position="107"/>
        <end position="134"/>
    </location>
</feature>
<feature type="compositionally biased region" description="Basic and acidic residues" evidence="1">
    <location>
        <begin position="384"/>
        <end position="394"/>
    </location>
</feature>
<feature type="region of interest" description="Disordered" evidence="1">
    <location>
        <begin position="383"/>
        <end position="424"/>
    </location>
</feature>
<evidence type="ECO:0000256" key="1">
    <source>
        <dbReference type="SAM" id="MobiDB-lite"/>
    </source>
</evidence>
<gene>
    <name evidence="2" type="ORF">F511_21188</name>
</gene>
<accession>A0A2Z7AJF6</accession>
<evidence type="ECO:0000313" key="2">
    <source>
        <dbReference type="EMBL" id="KZV19266.1"/>
    </source>
</evidence>
<reference evidence="2 3" key="1">
    <citation type="journal article" date="2015" name="Proc. Natl. Acad. Sci. U.S.A.">
        <title>The resurrection genome of Boea hygrometrica: A blueprint for survival of dehydration.</title>
        <authorList>
            <person name="Xiao L."/>
            <person name="Yang G."/>
            <person name="Zhang L."/>
            <person name="Yang X."/>
            <person name="Zhao S."/>
            <person name="Ji Z."/>
            <person name="Zhou Q."/>
            <person name="Hu M."/>
            <person name="Wang Y."/>
            <person name="Chen M."/>
            <person name="Xu Y."/>
            <person name="Jin H."/>
            <person name="Xiao X."/>
            <person name="Hu G."/>
            <person name="Bao F."/>
            <person name="Hu Y."/>
            <person name="Wan P."/>
            <person name="Li L."/>
            <person name="Deng X."/>
            <person name="Kuang T."/>
            <person name="Xiang C."/>
            <person name="Zhu J.K."/>
            <person name="Oliver M.J."/>
            <person name="He Y."/>
        </authorList>
    </citation>
    <scope>NUCLEOTIDE SEQUENCE [LARGE SCALE GENOMIC DNA]</scope>
    <source>
        <strain evidence="3">cv. XS01</strain>
    </source>
</reference>
<sequence length="673" mass="74009">MKSIKCINVVLWILGRYKSSEGETSTQSQLVYDKFNKMSFVKANVIYDCCESMKYDEQNSSQLNQKGKAGIGYSKPENSKPCWLKNKLDKDEAKAGRKTFVPNQSWRSSTKGQIFPSVPAAGSEATNVQPDDTRSDVAQADASVSHLVSRPTSEIPAASTDYQLASTSTAGHQDASTSSLHIAFDSVFDMDDAGLVQMFESFIATGLKEFLGGTTVEISEEIFAVAFELPMEGLTDLSEVPKDLVFDARSHFSESKEHVSISYHKREMKIEYRLLSDILAKTIYVKAGSFDAVTSERFLLMTAITFDVKVNWSRLLFDILKDMVTPGSRQAKGYAIQICVLLKNVPGLDLGDCKAFPSPRIFTEKTVHRYVVINEKVGAEEVTDEPRVKKEPKTKAASKKRPAGVVATEPVAKKKRATKKKSGLDNVPVAQKAVPIQIIEPIPTAPVEEPIVEESREATSAVPIDEEISAEEQSDVEVAAATDVQEPAVEHVDEQVAEKTADEETAVKDDEMIDEPVSLPAEAAVVNKDVYTAAVVDVIIEQVLAETFHIGADEEEQDVDTSDIGDNTAETTDREKHWADAAADLFVEEPVDDVEVTADEQSVGERTDADEAMSLDDIILSIPVDVPLPYACVEITKITLGKDIKIPRVDERTWYLASLPQIPVDDKGNEPFW</sequence>
<dbReference type="EMBL" id="KV016735">
    <property type="protein sequence ID" value="KZV19266.1"/>
    <property type="molecule type" value="Genomic_DNA"/>
</dbReference>
<dbReference type="OrthoDB" id="2011474at2759"/>
<name>A0A2Z7AJF6_9LAMI</name>
<proteinExistence type="predicted"/>
<dbReference type="Proteomes" id="UP000250235">
    <property type="component" value="Unassembled WGS sequence"/>
</dbReference>